<dbReference type="Pfam" id="PF02493">
    <property type="entry name" value="MORN"/>
    <property type="match status" value="3"/>
</dbReference>
<sequence>MGSGSSKRKYTGTIQYVDDGDRGYEGSIVQGLPNGYGTYKQFKGEWKDGTFIRGTMQTAGWKTAGTVIMTCDRWICTHEHMDTLMFAANGRAHSYIINDGTYVPDGRTIVKLDGITPFELIFKDRKPCGGEYTVPLYGGTCHFTINDAGDISTTITIYVGTTRPPIATDHSKIYEGNHLYFRAHGHGTYYHMDGHTPLYTGLFANERFHGRGITYDMNGNKTYEGYFNNGRMDGMGVMYFGGKVSEPLVFSNNIPMHAVSEMIPIPARTPATITTCAICYEEVVSTVFIPCRHCIACSKCSKKLDTCPACRARIDDRMKVYI</sequence>
<dbReference type="InterPro" id="IPR013083">
    <property type="entry name" value="Znf_RING/FYVE/PHD"/>
</dbReference>
<evidence type="ECO:0000259" key="2">
    <source>
        <dbReference type="PROSITE" id="PS50089"/>
    </source>
</evidence>
<reference evidence="3" key="1">
    <citation type="journal article" date="2020" name="Nature">
        <title>Giant virus diversity and host interactions through global metagenomics.</title>
        <authorList>
            <person name="Schulz F."/>
            <person name="Roux S."/>
            <person name="Paez-Espino D."/>
            <person name="Jungbluth S."/>
            <person name="Walsh D.A."/>
            <person name="Denef V.J."/>
            <person name="McMahon K.D."/>
            <person name="Konstantinidis K.T."/>
            <person name="Eloe-Fadrosh E.A."/>
            <person name="Kyrpides N.C."/>
            <person name="Woyke T."/>
        </authorList>
    </citation>
    <scope>NUCLEOTIDE SEQUENCE</scope>
    <source>
        <strain evidence="3">GVMAG-S-1029409-49</strain>
    </source>
</reference>
<organism evidence="3">
    <name type="scientific">viral metagenome</name>
    <dbReference type="NCBI Taxonomy" id="1070528"/>
    <lineage>
        <taxon>unclassified sequences</taxon>
        <taxon>metagenomes</taxon>
        <taxon>organismal metagenomes</taxon>
    </lineage>
</organism>
<dbReference type="PANTHER" id="PTHR43215:SF14">
    <property type="entry name" value="RADIAL SPOKE HEAD 1 HOMOLOG"/>
    <property type="match status" value="1"/>
</dbReference>
<name>A0A6C0M2E4_9ZZZZ</name>
<feature type="domain" description="RING-type" evidence="2">
    <location>
        <begin position="276"/>
        <end position="311"/>
    </location>
</feature>
<dbReference type="Gene3D" id="2.20.110.10">
    <property type="entry name" value="Histone H3 K4-specific methyltransferase SET7/9 N-terminal domain"/>
    <property type="match status" value="1"/>
</dbReference>
<dbReference type="Gene3D" id="3.30.40.10">
    <property type="entry name" value="Zinc/RING finger domain, C3HC4 (zinc finger)"/>
    <property type="match status" value="1"/>
</dbReference>
<dbReference type="AlphaFoldDB" id="A0A6C0M2E4"/>
<dbReference type="InterPro" id="IPR001841">
    <property type="entry name" value="Znf_RING"/>
</dbReference>
<accession>A0A6C0M2E4</accession>
<dbReference type="SUPFAM" id="SSF82185">
    <property type="entry name" value="Histone H3 K4-specific methyltransferase SET7/9 N-terminal domain"/>
    <property type="match status" value="2"/>
</dbReference>
<protein>
    <recommendedName>
        <fullName evidence="2">RING-type domain-containing protein</fullName>
    </recommendedName>
</protein>
<dbReference type="PANTHER" id="PTHR43215">
    <property type="entry name" value="RADIAL SPOKE HEAD 1 HOMOLOG"/>
    <property type="match status" value="1"/>
</dbReference>
<proteinExistence type="predicted"/>
<evidence type="ECO:0000256" key="1">
    <source>
        <dbReference type="ARBA" id="ARBA00022737"/>
    </source>
</evidence>
<dbReference type="SUPFAM" id="SSF57850">
    <property type="entry name" value="RING/U-box"/>
    <property type="match status" value="1"/>
</dbReference>
<dbReference type="PROSITE" id="PS50089">
    <property type="entry name" value="ZF_RING_2"/>
    <property type="match status" value="1"/>
</dbReference>
<dbReference type="Pfam" id="PF13920">
    <property type="entry name" value="zf-C3HC4_3"/>
    <property type="match status" value="1"/>
</dbReference>
<dbReference type="EMBL" id="MN740610">
    <property type="protein sequence ID" value="QHU35652.1"/>
    <property type="molecule type" value="Genomic_DNA"/>
</dbReference>
<keyword evidence="1" id="KW-0677">Repeat</keyword>
<evidence type="ECO:0000313" key="3">
    <source>
        <dbReference type="EMBL" id="QHU35652.1"/>
    </source>
</evidence>
<dbReference type="InterPro" id="IPR003409">
    <property type="entry name" value="MORN"/>
</dbReference>